<sequence>MTYEYQTEFTYVADTDPLTGAPVMTAIPQTVRAAKQGIPYNVLSNFGDLFKRENLREAWRLLRKNDPFDYQIQVADAILYSCLNGLGWYFVVQITRQAGKNEISAFLQHYLLLYGWYFGVPVSGVKFAPVYKPQIQASMDRLEGAPTLDSGGLAGSVITSGQAKVDGQPCKYSKSDGYKFHIGPPRDSNKWAFLSINPTANVASQTAYTLLEGDESQDIDADKWERDAQPMGSFNNATTVLWGVAWTKDSFIYRGELMAHDMEDRLEKELGYRPKLVFKIDAYAVIASGNTNYKKAFDNQVARLGMDHIAIQTQYLLKAVDAIGRFFSAEGVARMYSGGFEMQVEPVKGHKYIWACDVAGQEEETTDVEASVGIHKRDALTFIVGDLLRDGTVVPICLYQWVGKQHSKVRDMLPKIIRYWGAIGGVCDGTGIGEPLAYHLKELFDRNNDGLVEAYKFKAAGDESKSKLGYLAYDFNHNDLIKVPKAPEDPDQLELWKELRWQVEHLTREAKRQQTINFYVPANAEPRKPGHVPHDDLVMALFLLMRAARNIDPNTGKATAFDREKSGV</sequence>
<protein>
    <recommendedName>
        <fullName evidence="3">Terminase</fullName>
    </recommendedName>
</protein>
<gene>
    <name evidence="1" type="ORF">AAAX94_14725</name>
</gene>
<evidence type="ECO:0000313" key="2">
    <source>
        <dbReference type="Proteomes" id="UP001470752"/>
    </source>
</evidence>
<name>A0ABV1CRL4_9FIRM</name>
<accession>A0ABV1CRL4</accession>
<dbReference type="EMBL" id="JBBNFW010000187">
    <property type="protein sequence ID" value="MEQ2414266.1"/>
    <property type="molecule type" value="Genomic_DNA"/>
</dbReference>
<evidence type="ECO:0000313" key="1">
    <source>
        <dbReference type="EMBL" id="MEQ2414266.1"/>
    </source>
</evidence>
<proteinExistence type="predicted"/>
<dbReference type="Gene3D" id="3.30.420.240">
    <property type="match status" value="1"/>
</dbReference>
<organism evidence="1 2">
    <name type="scientific">Blautia acetigignens</name>
    <dbReference type="NCBI Taxonomy" id="2981783"/>
    <lineage>
        <taxon>Bacteria</taxon>
        <taxon>Bacillati</taxon>
        <taxon>Bacillota</taxon>
        <taxon>Clostridia</taxon>
        <taxon>Lachnospirales</taxon>
        <taxon>Lachnospiraceae</taxon>
        <taxon>Blautia</taxon>
    </lineage>
</organism>
<keyword evidence="2" id="KW-1185">Reference proteome</keyword>
<dbReference type="Proteomes" id="UP001470752">
    <property type="component" value="Unassembled WGS sequence"/>
</dbReference>
<dbReference type="RefSeq" id="WP_118608359.1">
    <property type="nucleotide sequence ID" value="NZ_JBBNFW010000187.1"/>
</dbReference>
<reference evidence="1 2" key="1">
    <citation type="submission" date="2024-04" db="EMBL/GenBank/DDBJ databases">
        <title>Human intestinal bacterial collection.</title>
        <authorList>
            <person name="Pauvert C."/>
            <person name="Hitch T.C.A."/>
            <person name="Clavel T."/>
        </authorList>
    </citation>
    <scope>NUCLEOTIDE SEQUENCE [LARGE SCALE GENOMIC DNA]</scope>
    <source>
        <strain evidence="1 2">CLA-AA-H161</strain>
    </source>
</reference>
<comment type="caution">
    <text evidence="1">The sequence shown here is derived from an EMBL/GenBank/DDBJ whole genome shotgun (WGS) entry which is preliminary data.</text>
</comment>
<evidence type="ECO:0008006" key="3">
    <source>
        <dbReference type="Google" id="ProtNLM"/>
    </source>
</evidence>